<dbReference type="SMART" id="SM00382">
    <property type="entry name" value="AAA"/>
    <property type="match status" value="2"/>
</dbReference>
<dbReference type="SMART" id="SM01086">
    <property type="entry name" value="ClpB_D2-small"/>
    <property type="match status" value="1"/>
</dbReference>
<feature type="domain" description="AAA+ ATPase" evidence="7">
    <location>
        <begin position="299"/>
        <end position="444"/>
    </location>
</feature>
<dbReference type="Pfam" id="PF00004">
    <property type="entry name" value="AAA"/>
    <property type="match status" value="1"/>
</dbReference>
<dbReference type="PANTHER" id="PTHR11638">
    <property type="entry name" value="ATP-DEPENDENT CLP PROTEASE"/>
    <property type="match status" value="1"/>
</dbReference>
<dbReference type="GO" id="GO:0005737">
    <property type="term" value="C:cytoplasm"/>
    <property type="evidence" value="ECO:0007669"/>
    <property type="project" value="TreeGrafter"/>
</dbReference>
<keyword evidence="1" id="KW-0677">Repeat</keyword>
<dbReference type="EMBL" id="HBIX01003275">
    <property type="protein sequence ID" value="CAE0709783.1"/>
    <property type="molecule type" value="Transcribed_RNA"/>
</dbReference>
<dbReference type="InterPro" id="IPR001270">
    <property type="entry name" value="ClpA/B"/>
</dbReference>
<dbReference type="Pfam" id="PF10431">
    <property type="entry name" value="ClpB_D2-small"/>
    <property type="match status" value="1"/>
</dbReference>
<evidence type="ECO:0000256" key="3">
    <source>
        <dbReference type="ARBA" id="ARBA00022840"/>
    </source>
</evidence>
<dbReference type="InterPro" id="IPR028299">
    <property type="entry name" value="ClpA/B_CS2"/>
</dbReference>
<evidence type="ECO:0000256" key="2">
    <source>
        <dbReference type="ARBA" id="ARBA00022741"/>
    </source>
</evidence>
<dbReference type="InterPro" id="IPR050130">
    <property type="entry name" value="ClpA_ClpB"/>
</dbReference>
<name>A0A7S4EFB8_9STRA</name>
<dbReference type="SUPFAM" id="SSF81923">
    <property type="entry name" value="Double Clp-N motif"/>
    <property type="match status" value="1"/>
</dbReference>
<gene>
    <name evidence="9" type="ORF">PAUS00366_LOCUS2503</name>
</gene>
<dbReference type="Gene3D" id="1.10.8.60">
    <property type="match status" value="2"/>
</dbReference>
<proteinExistence type="predicted"/>
<keyword evidence="4" id="KW-0143">Chaperone</keyword>
<feature type="domain" description="Clp ATPase C-terminal" evidence="8">
    <location>
        <begin position="779"/>
        <end position="877"/>
    </location>
</feature>
<evidence type="ECO:0000256" key="6">
    <source>
        <dbReference type="SAM" id="Phobius"/>
    </source>
</evidence>
<evidence type="ECO:0000313" key="9">
    <source>
        <dbReference type="EMBL" id="CAE0709783.1"/>
    </source>
</evidence>
<protein>
    <recommendedName>
        <fullName evidence="10">Clp R domain-containing protein</fullName>
    </recommendedName>
</protein>
<accession>A0A7S4EFB8</accession>
<dbReference type="FunFam" id="3.40.50.300:FF:000025">
    <property type="entry name" value="ATP-dependent Clp protease subunit"/>
    <property type="match status" value="1"/>
</dbReference>
<evidence type="ECO:0000256" key="4">
    <source>
        <dbReference type="ARBA" id="ARBA00023186"/>
    </source>
</evidence>
<feature type="transmembrane region" description="Helical" evidence="6">
    <location>
        <begin position="12"/>
        <end position="32"/>
    </location>
</feature>
<dbReference type="InterPro" id="IPR004176">
    <property type="entry name" value="Clp_R_N"/>
</dbReference>
<keyword evidence="6" id="KW-1133">Transmembrane helix</keyword>
<dbReference type="GO" id="GO:0005524">
    <property type="term" value="F:ATP binding"/>
    <property type="evidence" value="ECO:0007669"/>
    <property type="project" value="UniProtKB-KW"/>
</dbReference>
<dbReference type="InterPro" id="IPR019489">
    <property type="entry name" value="Clp_ATPase_C"/>
</dbReference>
<dbReference type="GO" id="GO:0034605">
    <property type="term" value="P:cellular response to heat"/>
    <property type="evidence" value="ECO:0007669"/>
    <property type="project" value="TreeGrafter"/>
</dbReference>
<dbReference type="InterPro" id="IPR003593">
    <property type="entry name" value="AAA+_ATPase"/>
</dbReference>
<dbReference type="InterPro" id="IPR036628">
    <property type="entry name" value="Clp_N_dom_sf"/>
</dbReference>
<dbReference type="Pfam" id="PF02861">
    <property type="entry name" value="Clp_N"/>
    <property type="match status" value="1"/>
</dbReference>
<evidence type="ECO:0000259" key="7">
    <source>
        <dbReference type="SMART" id="SM00382"/>
    </source>
</evidence>
<dbReference type="Gene3D" id="1.10.1780.10">
    <property type="entry name" value="Clp, N-terminal domain"/>
    <property type="match status" value="1"/>
</dbReference>
<evidence type="ECO:0008006" key="10">
    <source>
        <dbReference type="Google" id="ProtNLM"/>
    </source>
</evidence>
<evidence type="ECO:0000259" key="8">
    <source>
        <dbReference type="SMART" id="SM01086"/>
    </source>
</evidence>
<dbReference type="AlphaFoldDB" id="A0A7S4EFB8"/>
<keyword evidence="6" id="KW-0472">Membrane</keyword>
<feature type="compositionally biased region" description="Acidic residues" evidence="5">
    <location>
        <begin position="933"/>
        <end position="943"/>
    </location>
</feature>
<keyword evidence="2" id="KW-0547">Nucleotide-binding</keyword>
<evidence type="ECO:0000256" key="5">
    <source>
        <dbReference type="SAM" id="MobiDB-lite"/>
    </source>
</evidence>
<dbReference type="GO" id="GO:0016887">
    <property type="term" value="F:ATP hydrolysis activity"/>
    <property type="evidence" value="ECO:0007669"/>
    <property type="project" value="InterPro"/>
</dbReference>
<dbReference type="PANTHER" id="PTHR11638:SF18">
    <property type="entry name" value="HEAT SHOCK PROTEIN 104"/>
    <property type="match status" value="1"/>
</dbReference>
<reference evidence="9" key="1">
    <citation type="submission" date="2021-01" db="EMBL/GenBank/DDBJ databases">
        <authorList>
            <person name="Corre E."/>
            <person name="Pelletier E."/>
            <person name="Niang G."/>
            <person name="Scheremetjew M."/>
            <person name="Finn R."/>
            <person name="Kale V."/>
            <person name="Holt S."/>
            <person name="Cochrane G."/>
            <person name="Meng A."/>
            <person name="Brown T."/>
            <person name="Cohen L."/>
        </authorList>
    </citation>
    <scope>NUCLEOTIDE SEQUENCE</scope>
    <source>
        <strain evidence="9">10249 10 AB</strain>
    </source>
</reference>
<dbReference type="Pfam" id="PF07724">
    <property type="entry name" value="AAA_2"/>
    <property type="match status" value="1"/>
</dbReference>
<dbReference type="CDD" id="cd00009">
    <property type="entry name" value="AAA"/>
    <property type="match status" value="1"/>
</dbReference>
<keyword evidence="6" id="KW-0812">Transmembrane</keyword>
<dbReference type="Pfam" id="PF17871">
    <property type="entry name" value="AAA_lid_9"/>
    <property type="match status" value="1"/>
</dbReference>
<evidence type="ECO:0000256" key="1">
    <source>
        <dbReference type="ARBA" id="ARBA00022737"/>
    </source>
</evidence>
<dbReference type="InterPro" id="IPR027417">
    <property type="entry name" value="P-loop_NTPase"/>
</dbReference>
<dbReference type="CDD" id="cd19499">
    <property type="entry name" value="RecA-like_ClpB_Hsp104-like"/>
    <property type="match status" value="1"/>
</dbReference>
<dbReference type="PRINTS" id="PR00300">
    <property type="entry name" value="CLPPROTEASEA"/>
</dbReference>
<dbReference type="InterPro" id="IPR003959">
    <property type="entry name" value="ATPase_AAA_core"/>
</dbReference>
<dbReference type="PROSITE" id="PS00871">
    <property type="entry name" value="CLPAB_2"/>
    <property type="match status" value="1"/>
</dbReference>
<dbReference type="SUPFAM" id="SSF52540">
    <property type="entry name" value="P-loop containing nucleoside triphosphate hydrolases"/>
    <property type="match status" value="2"/>
</dbReference>
<feature type="region of interest" description="Disordered" evidence="5">
    <location>
        <begin position="906"/>
        <end position="943"/>
    </location>
</feature>
<keyword evidence="3" id="KW-0067">ATP-binding</keyword>
<dbReference type="Gene3D" id="3.40.50.300">
    <property type="entry name" value="P-loop containing nucleotide triphosphate hydrolases"/>
    <property type="match status" value="2"/>
</dbReference>
<feature type="domain" description="AAA+ ATPase" evidence="7">
    <location>
        <begin position="598"/>
        <end position="780"/>
    </location>
</feature>
<organism evidence="9">
    <name type="scientific">Pseudo-nitzschia australis</name>
    <dbReference type="NCBI Taxonomy" id="44445"/>
    <lineage>
        <taxon>Eukaryota</taxon>
        <taxon>Sar</taxon>
        <taxon>Stramenopiles</taxon>
        <taxon>Ochrophyta</taxon>
        <taxon>Bacillariophyta</taxon>
        <taxon>Bacillariophyceae</taxon>
        <taxon>Bacillariophycidae</taxon>
        <taxon>Bacillariales</taxon>
        <taxon>Bacillariaceae</taxon>
        <taxon>Pseudo-nitzschia</taxon>
    </lineage>
</organism>
<sequence length="943" mass="103362">MTGSFRTMVFRRSIVTTMYLAGMAFVSIPMLATEAFMTGKPSTPSAGTVLMPSDFSTPFGTRTSGRTMNTKLFVFDRMTEDCIGAILTSQKQAQKFSQQQVELPFLVAGIVDLPETPAMERTLKQYGVTWRKTTATLQELYPEKPQGIGSFFAARDPSDDLPFGKEVQKVLKEAGNIATAMESNKIQTHHLFLAMLEYKEGNPPKAVANPSTNGAYYLLTQIDADIKSVEICVSLLGHLTESQENEKDLVTGIGGTAGTKTLDELGVDLTAQAKDGLLDVVQGRDKEINSCIRTLVRRRKNNVCLVGEAGVGKTSIVEGLAQILISDKCPLRLKGTRLVSLELANLVAGTKYRGEFEERLQAVVQEITDPKAPPTILFIDEIHNLVGAGAAEGGMDAANLLKPALARSQLQLIGATTISEYRKHIEKDAALERRLQPVMCKEPTVPETIDILRAIAGSYEKHHKVKYSPESLVAAAKLSERYLTDRFLPDKAIDLMDEAGAIAHLSSYSVAADVVEEDTENEEGSEKVLPIVDENTVTEIISEWAKIPLGKLESSEMNRLVQLEDDMTLRVKGQQRAIQSVSRAVRRARSGLRDPNRPIASFMFCGPTGTGKTELCKTLAETYYGSEKDMIRIDCSEYMEKHSVSRLTGPPPGYIGYEEGGQLTEAVRRAPHSVVLLDELEKAHGDVLNILLQILEDGMLTDGKGRTVNFKNTILIMTSNVGSQNILSLSRMQPEGSGEEQQGDSLYARLSETVKEALEATMKPELLNRMDEIVVFSPLSSTDLSSITSLILSKTIQRAEAEQDMKISATPSLSQKVMEEGSSNAAQFGARPMRRAAQRFFEDAVSDALVRGFLQKGDEAVVDLVTDTNGSSSSHVVEVRRKSDDEVLQVLVDKVIQGIGSAPVQRETTIDELPSRDDIPRTKKKSRPVYTSEDTDVEVDAVR</sequence>
<dbReference type="InterPro" id="IPR041546">
    <property type="entry name" value="ClpA/ClpB_AAA_lid"/>
</dbReference>